<evidence type="ECO:0000256" key="1">
    <source>
        <dbReference type="SAM" id="MobiDB-lite"/>
    </source>
</evidence>
<name>A0ABN2NET1_9PSEU</name>
<comment type="caution">
    <text evidence="2">The sequence shown here is derived from an EMBL/GenBank/DDBJ whole genome shotgun (WGS) entry which is preliminary data.</text>
</comment>
<dbReference type="InterPro" id="IPR029044">
    <property type="entry name" value="Nucleotide-diphossugar_trans"/>
</dbReference>
<feature type="region of interest" description="Disordered" evidence="1">
    <location>
        <begin position="1"/>
        <end position="27"/>
    </location>
</feature>
<protein>
    <submittedName>
        <fullName evidence="2">DUF2064 domain-containing protein</fullName>
    </submittedName>
</protein>
<dbReference type="Pfam" id="PF09837">
    <property type="entry name" value="DUF2064"/>
    <property type="match status" value="1"/>
</dbReference>
<dbReference type="SUPFAM" id="SSF53448">
    <property type="entry name" value="Nucleotide-diphospho-sugar transferases"/>
    <property type="match status" value="1"/>
</dbReference>
<gene>
    <name evidence="2" type="ORF">GCM10009836_49190</name>
</gene>
<dbReference type="PANTHER" id="PTHR36529:SF1">
    <property type="entry name" value="GLYCOSYLTRANSFERASE"/>
    <property type="match status" value="1"/>
</dbReference>
<dbReference type="Proteomes" id="UP001500449">
    <property type="component" value="Unassembled WGS sequence"/>
</dbReference>
<feature type="compositionally biased region" description="Low complexity" evidence="1">
    <location>
        <begin position="14"/>
        <end position="27"/>
    </location>
</feature>
<keyword evidence="3" id="KW-1185">Reference proteome</keyword>
<dbReference type="InterPro" id="IPR018641">
    <property type="entry name" value="Trfase_1_rSAM/seldom-assoc"/>
</dbReference>
<dbReference type="Gene3D" id="3.90.550.10">
    <property type="entry name" value="Spore Coat Polysaccharide Biosynthesis Protein SpsA, Chain A"/>
    <property type="match status" value="1"/>
</dbReference>
<evidence type="ECO:0000313" key="3">
    <source>
        <dbReference type="Proteomes" id="UP001500449"/>
    </source>
</evidence>
<proteinExistence type="predicted"/>
<sequence>MSPIPPGAGPRTAGSGSTGPISTGPISTGPAGTVIVLAKAPVPGRAKTRLCPPATPEEAAAIAAAALLDTLGAVAAVPRSRTLVAFTGLLEEAARSAEIGAALDSVERTAQRGPDLGSRIVAAHADAAARHPGAPSLQIGMDTPQVDPTLLGEGLARLQRVDAVLGPAADGGWWALGLADPALAGPVAGVPMSRSDTGERTLRALRDAGLRVELLPELTDVDTAADARAVAATVPGSRFAMAVDLVFGAVPIDAGRAR</sequence>
<dbReference type="EMBL" id="BAAAQK010000018">
    <property type="protein sequence ID" value="GAA1862991.1"/>
    <property type="molecule type" value="Genomic_DNA"/>
</dbReference>
<dbReference type="RefSeq" id="WP_344421517.1">
    <property type="nucleotide sequence ID" value="NZ_BAAAQK010000018.1"/>
</dbReference>
<evidence type="ECO:0000313" key="2">
    <source>
        <dbReference type="EMBL" id="GAA1862991.1"/>
    </source>
</evidence>
<reference evidence="2 3" key="1">
    <citation type="journal article" date="2019" name="Int. J. Syst. Evol. Microbiol.">
        <title>The Global Catalogue of Microorganisms (GCM) 10K type strain sequencing project: providing services to taxonomists for standard genome sequencing and annotation.</title>
        <authorList>
            <consortium name="The Broad Institute Genomics Platform"/>
            <consortium name="The Broad Institute Genome Sequencing Center for Infectious Disease"/>
            <person name="Wu L."/>
            <person name="Ma J."/>
        </authorList>
    </citation>
    <scope>NUCLEOTIDE SEQUENCE [LARGE SCALE GENOMIC DNA]</scope>
    <source>
        <strain evidence="2 3">JCM 16009</strain>
    </source>
</reference>
<dbReference type="PANTHER" id="PTHR36529">
    <property type="entry name" value="SLL1095 PROTEIN"/>
    <property type="match status" value="1"/>
</dbReference>
<organism evidence="2 3">
    <name type="scientific">Pseudonocardia ailaonensis</name>
    <dbReference type="NCBI Taxonomy" id="367279"/>
    <lineage>
        <taxon>Bacteria</taxon>
        <taxon>Bacillati</taxon>
        <taxon>Actinomycetota</taxon>
        <taxon>Actinomycetes</taxon>
        <taxon>Pseudonocardiales</taxon>
        <taxon>Pseudonocardiaceae</taxon>
        <taxon>Pseudonocardia</taxon>
    </lineage>
</organism>
<accession>A0ABN2NET1</accession>